<sequence length="265" mass="27230">MEIHDAVVVVTGGASGIGAALARRFHGDGARHVVVVDRDADGARAVAAEVGGVAEQVDVADADAVAALVTRTLDREGRIDLFCSNAGRTTGVGVASPELWQAAWDLNVMAHVHAARAVLPAMLERGRGHLLQTASAAGLLTSPGDAPYAVTKHGAVAFAEWLAVTYGDRGIGVSVLCPMGVSTPLLMDPLAAGEAGAQAVAASGDIVSAEHVADVVAAGLAGDRFLLLPHPEVGTFWAQKASSPDRWLAGVRRLVSTDRSDNEER</sequence>
<dbReference type="PANTHER" id="PTHR43391:SF26">
    <property type="entry name" value="BLL7251 PROTEIN"/>
    <property type="match status" value="1"/>
</dbReference>
<evidence type="ECO:0000313" key="5">
    <source>
        <dbReference type="Proteomes" id="UP000186132"/>
    </source>
</evidence>
<dbReference type="PANTHER" id="PTHR43391">
    <property type="entry name" value="RETINOL DEHYDROGENASE-RELATED"/>
    <property type="match status" value="1"/>
</dbReference>
<reference evidence="4 5" key="1">
    <citation type="submission" date="2016-11" db="EMBL/GenBank/DDBJ databases">
        <authorList>
            <person name="Jaros S."/>
            <person name="Januszkiewicz K."/>
            <person name="Wedrychowicz H."/>
        </authorList>
    </citation>
    <scope>NUCLEOTIDE SEQUENCE [LARGE SCALE GENOMIC DNA]</scope>
    <source>
        <strain evidence="4 5">DSM 45627</strain>
    </source>
</reference>
<evidence type="ECO:0000256" key="2">
    <source>
        <dbReference type="ARBA" id="ARBA00023002"/>
    </source>
</evidence>
<dbReference type="GO" id="GO:0016491">
    <property type="term" value="F:oxidoreductase activity"/>
    <property type="evidence" value="ECO:0007669"/>
    <property type="project" value="UniProtKB-KW"/>
</dbReference>
<name>A0A1M5LH54_9ACTN</name>
<dbReference type="SUPFAM" id="SSF51735">
    <property type="entry name" value="NAD(P)-binding Rossmann-fold domains"/>
    <property type="match status" value="1"/>
</dbReference>
<proteinExistence type="inferred from homology"/>
<dbReference type="SMART" id="SM00822">
    <property type="entry name" value="PKS_KR"/>
    <property type="match status" value="1"/>
</dbReference>
<dbReference type="InterPro" id="IPR002347">
    <property type="entry name" value="SDR_fam"/>
</dbReference>
<feature type="domain" description="Ketoreductase" evidence="3">
    <location>
        <begin position="6"/>
        <end position="179"/>
    </location>
</feature>
<dbReference type="Gene3D" id="3.40.50.720">
    <property type="entry name" value="NAD(P)-binding Rossmann-like Domain"/>
    <property type="match status" value="1"/>
</dbReference>
<dbReference type="CDD" id="cd05233">
    <property type="entry name" value="SDR_c"/>
    <property type="match status" value="1"/>
</dbReference>
<dbReference type="RefSeq" id="WP_073390594.1">
    <property type="nucleotide sequence ID" value="NZ_FQVU01000003.1"/>
</dbReference>
<dbReference type="EMBL" id="FQVU01000003">
    <property type="protein sequence ID" value="SHG64296.1"/>
    <property type="molecule type" value="Genomic_DNA"/>
</dbReference>
<dbReference type="OrthoDB" id="210852at2"/>
<dbReference type="AlphaFoldDB" id="A0A1M5LH54"/>
<dbReference type="PROSITE" id="PS00061">
    <property type="entry name" value="ADH_SHORT"/>
    <property type="match status" value="1"/>
</dbReference>
<accession>A0A1M5LH54</accession>
<evidence type="ECO:0000259" key="3">
    <source>
        <dbReference type="SMART" id="SM00822"/>
    </source>
</evidence>
<keyword evidence="5" id="KW-1185">Reference proteome</keyword>
<gene>
    <name evidence="4" type="ORF">SAMN05443575_2448</name>
</gene>
<dbReference type="InterPro" id="IPR036291">
    <property type="entry name" value="NAD(P)-bd_dom_sf"/>
</dbReference>
<dbReference type="Pfam" id="PF00106">
    <property type="entry name" value="adh_short"/>
    <property type="match status" value="1"/>
</dbReference>
<comment type="similarity">
    <text evidence="1">Belongs to the short-chain dehydrogenases/reductases (SDR) family.</text>
</comment>
<evidence type="ECO:0000313" key="4">
    <source>
        <dbReference type="EMBL" id="SHG64296.1"/>
    </source>
</evidence>
<dbReference type="Proteomes" id="UP000186132">
    <property type="component" value="Unassembled WGS sequence"/>
</dbReference>
<dbReference type="InterPro" id="IPR020904">
    <property type="entry name" value="Sc_DH/Rdtase_CS"/>
</dbReference>
<protein>
    <submittedName>
        <fullName evidence="4">NADP-dependent 3-hydroxy acid dehydrogenase YdfG</fullName>
    </submittedName>
</protein>
<dbReference type="PRINTS" id="PR00081">
    <property type="entry name" value="GDHRDH"/>
</dbReference>
<organism evidence="4 5">
    <name type="scientific">Jatrophihabitans endophyticus</name>
    <dbReference type="NCBI Taxonomy" id="1206085"/>
    <lineage>
        <taxon>Bacteria</taxon>
        <taxon>Bacillati</taxon>
        <taxon>Actinomycetota</taxon>
        <taxon>Actinomycetes</taxon>
        <taxon>Jatrophihabitantales</taxon>
        <taxon>Jatrophihabitantaceae</taxon>
        <taxon>Jatrophihabitans</taxon>
    </lineage>
</organism>
<dbReference type="InterPro" id="IPR057326">
    <property type="entry name" value="KR_dom"/>
</dbReference>
<dbReference type="STRING" id="1206085.SAMN05443575_2448"/>
<keyword evidence="2" id="KW-0560">Oxidoreductase</keyword>
<evidence type="ECO:0000256" key="1">
    <source>
        <dbReference type="ARBA" id="ARBA00006484"/>
    </source>
</evidence>